<accession>A0A4W3I0W0</accession>
<keyword evidence="3" id="KW-1185">Reference proteome</keyword>
<reference evidence="2" key="4">
    <citation type="submission" date="2025-08" db="UniProtKB">
        <authorList>
            <consortium name="Ensembl"/>
        </authorList>
    </citation>
    <scope>IDENTIFICATION</scope>
</reference>
<dbReference type="InterPro" id="IPR024666">
    <property type="entry name" value="HnRNP_M_PY-NLS"/>
</dbReference>
<evidence type="ECO:0000259" key="1">
    <source>
        <dbReference type="Pfam" id="PF11532"/>
    </source>
</evidence>
<dbReference type="Proteomes" id="UP000314986">
    <property type="component" value="Unassembled WGS sequence"/>
</dbReference>
<reference evidence="3" key="2">
    <citation type="journal article" date="2007" name="PLoS Biol.">
        <title>Survey sequencing and comparative analysis of the elephant shark (Callorhinchus milii) genome.</title>
        <authorList>
            <person name="Venkatesh B."/>
            <person name="Kirkness E.F."/>
            <person name="Loh Y.H."/>
            <person name="Halpern A.L."/>
            <person name="Lee A.P."/>
            <person name="Johnson J."/>
            <person name="Dandona N."/>
            <person name="Viswanathan L.D."/>
            <person name="Tay A."/>
            <person name="Venter J.C."/>
            <person name="Strausberg R.L."/>
            <person name="Brenner S."/>
        </authorList>
    </citation>
    <scope>NUCLEOTIDE SEQUENCE [LARGE SCALE GENOMIC DNA]</scope>
</reference>
<sequence>IQMQEYYQLELAATYMKCFDSALRDTHDKVDKLKEKISKRGGSRFEPYPTIKNTRYRVFVSNIPFEMKWQTLKDLMREKGKIRHDLFDCCCWVL</sequence>
<dbReference type="InterPro" id="IPR012677">
    <property type="entry name" value="Nucleotide-bd_a/b_plait_sf"/>
</dbReference>
<reference evidence="3" key="1">
    <citation type="journal article" date="2006" name="Science">
        <title>Ancient noncoding elements conserved in the human genome.</title>
        <authorList>
            <person name="Venkatesh B."/>
            <person name="Kirkness E.F."/>
            <person name="Loh Y.H."/>
            <person name="Halpern A.L."/>
            <person name="Lee A.P."/>
            <person name="Johnson J."/>
            <person name="Dandona N."/>
            <person name="Viswanathan L.D."/>
            <person name="Tay A."/>
            <person name="Venter J.C."/>
            <person name="Strausberg R.L."/>
            <person name="Brenner S."/>
        </authorList>
    </citation>
    <scope>NUCLEOTIDE SEQUENCE [LARGE SCALE GENOMIC DNA]</scope>
</reference>
<dbReference type="Pfam" id="PF11532">
    <property type="entry name" value="HnRNP_M_NLS"/>
    <property type="match status" value="1"/>
</dbReference>
<dbReference type="Ensembl" id="ENSCMIT00000021473.1">
    <property type="protein sequence ID" value="ENSCMIP00000021090.1"/>
    <property type="gene ID" value="ENSCMIG00000009668.1"/>
</dbReference>
<evidence type="ECO:0000313" key="2">
    <source>
        <dbReference type="Ensembl" id="ENSCMIP00000021090.1"/>
    </source>
</evidence>
<feature type="domain" description="HnRNP M nuclear localisation signal" evidence="1">
    <location>
        <begin position="31"/>
        <end position="48"/>
    </location>
</feature>
<protein>
    <recommendedName>
        <fullName evidence="1">HnRNP M nuclear localisation signal domain-containing protein</fullName>
    </recommendedName>
</protein>
<reference evidence="3" key="3">
    <citation type="journal article" date="2014" name="Nature">
        <title>Elephant shark genome provides unique insights into gnathostome evolution.</title>
        <authorList>
            <consortium name="International Elephant Shark Genome Sequencing Consortium"/>
            <person name="Venkatesh B."/>
            <person name="Lee A.P."/>
            <person name="Ravi V."/>
            <person name="Maurya A.K."/>
            <person name="Lian M.M."/>
            <person name="Swann J.B."/>
            <person name="Ohta Y."/>
            <person name="Flajnik M.F."/>
            <person name="Sutoh Y."/>
            <person name="Kasahara M."/>
            <person name="Hoon S."/>
            <person name="Gangu V."/>
            <person name="Roy S.W."/>
            <person name="Irimia M."/>
            <person name="Korzh V."/>
            <person name="Kondrychyn I."/>
            <person name="Lim Z.W."/>
            <person name="Tay B.H."/>
            <person name="Tohari S."/>
            <person name="Kong K.W."/>
            <person name="Ho S."/>
            <person name="Lorente-Galdos B."/>
            <person name="Quilez J."/>
            <person name="Marques-Bonet T."/>
            <person name="Raney B.J."/>
            <person name="Ingham P.W."/>
            <person name="Tay A."/>
            <person name="Hillier L.W."/>
            <person name="Minx P."/>
            <person name="Boehm T."/>
            <person name="Wilson R.K."/>
            <person name="Brenner S."/>
            <person name="Warren W.C."/>
        </authorList>
    </citation>
    <scope>NUCLEOTIDE SEQUENCE [LARGE SCALE GENOMIC DNA]</scope>
</reference>
<dbReference type="SUPFAM" id="SSF54928">
    <property type="entry name" value="RNA-binding domain, RBD"/>
    <property type="match status" value="1"/>
</dbReference>
<dbReference type="InParanoid" id="A0A4W3I0W0"/>
<dbReference type="GO" id="GO:0003676">
    <property type="term" value="F:nucleic acid binding"/>
    <property type="evidence" value="ECO:0007669"/>
    <property type="project" value="InterPro"/>
</dbReference>
<dbReference type="GeneTree" id="ENSGT00960000193104"/>
<organism evidence="2 3">
    <name type="scientific">Callorhinchus milii</name>
    <name type="common">Ghost shark</name>
    <dbReference type="NCBI Taxonomy" id="7868"/>
    <lineage>
        <taxon>Eukaryota</taxon>
        <taxon>Metazoa</taxon>
        <taxon>Chordata</taxon>
        <taxon>Craniata</taxon>
        <taxon>Vertebrata</taxon>
        <taxon>Chondrichthyes</taxon>
        <taxon>Holocephali</taxon>
        <taxon>Chimaeriformes</taxon>
        <taxon>Callorhinchidae</taxon>
        <taxon>Callorhinchus</taxon>
    </lineage>
</organism>
<dbReference type="AlphaFoldDB" id="A0A4W3I0W0"/>
<dbReference type="Gene3D" id="3.30.70.330">
    <property type="match status" value="1"/>
</dbReference>
<dbReference type="STRING" id="7868.ENSCMIP00000021090"/>
<proteinExistence type="predicted"/>
<evidence type="ECO:0000313" key="3">
    <source>
        <dbReference type="Proteomes" id="UP000314986"/>
    </source>
</evidence>
<name>A0A4W3I0W0_CALMI</name>
<dbReference type="InterPro" id="IPR035979">
    <property type="entry name" value="RBD_domain_sf"/>
</dbReference>
<reference evidence="2" key="5">
    <citation type="submission" date="2025-09" db="UniProtKB">
        <authorList>
            <consortium name="Ensembl"/>
        </authorList>
    </citation>
    <scope>IDENTIFICATION</scope>
</reference>